<organism evidence="8 9">
    <name type="scientific">Pseudoneurospora amorphoporcata</name>
    <dbReference type="NCBI Taxonomy" id="241081"/>
    <lineage>
        <taxon>Eukaryota</taxon>
        <taxon>Fungi</taxon>
        <taxon>Dikarya</taxon>
        <taxon>Ascomycota</taxon>
        <taxon>Pezizomycotina</taxon>
        <taxon>Sordariomycetes</taxon>
        <taxon>Sordariomycetidae</taxon>
        <taxon>Sordariales</taxon>
        <taxon>Sordariaceae</taxon>
        <taxon>Pseudoneurospora</taxon>
    </lineage>
</organism>
<gene>
    <name evidence="8" type="ORF">QBC32DRAFT_91539</name>
</gene>
<dbReference type="GO" id="GO:0016020">
    <property type="term" value="C:membrane"/>
    <property type="evidence" value="ECO:0007669"/>
    <property type="project" value="UniProtKB-SubCell"/>
</dbReference>
<evidence type="ECO:0000256" key="1">
    <source>
        <dbReference type="ARBA" id="ARBA00004141"/>
    </source>
</evidence>
<evidence type="ECO:0000313" key="8">
    <source>
        <dbReference type="EMBL" id="KAK3947300.1"/>
    </source>
</evidence>
<keyword evidence="5 6" id="KW-0472">Membrane</keyword>
<feature type="domain" description="ABC-2 type transporter transmembrane" evidence="7">
    <location>
        <begin position="2"/>
        <end position="135"/>
    </location>
</feature>
<keyword evidence="2" id="KW-0813">Transport</keyword>
<evidence type="ECO:0000256" key="4">
    <source>
        <dbReference type="ARBA" id="ARBA00022989"/>
    </source>
</evidence>
<dbReference type="EMBL" id="MU859375">
    <property type="protein sequence ID" value="KAK3947300.1"/>
    <property type="molecule type" value="Genomic_DNA"/>
</dbReference>
<comment type="subcellular location">
    <subcellularLocation>
        <location evidence="1">Membrane</location>
        <topology evidence="1">Multi-pass membrane protein</topology>
    </subcellularLocation>
</comment>
<evidence type="ECO:0000313" key="9">
    <source>
        <dbReference type="Proteomes" id="UP001303222"/>
    </source>
</evidence>
<evidence type="ECO:0000256" key="6">
    <source>
        <dbReference type="SAM" id="Phobius"/>
    </source>
</evidence>
<evidence type="ECO:0000256" key="5">
    <source>
        <dbReference type="ARBA" id="ARBA00023136"/>
    </source>
</evidence>
<feature type="transmembrane region" description="Helical" evidence="6">
    <location>
        <begin position="96"/>
        <end position="116"/>
    </location>
</feature>
<feature type="transmembrane region" description="Helical" evidence="6">
    <location>
        <begin position="53"/>
        <end position="76"/>
    </location>
</feature>
<evidence type="ECO:0000259" key="7">
    <source>
        <dbReference type="Pfam" id="PF01061"/>
    </source>
</evidence>
<comment type="caution">
    <text evidence="8">The sequence shown here is derived from an EMBL/GenBank/DDBJ whole genome shotgun (WGS) entry which is preliminary data.</text>
</comment>
<keyword evidence="9" id="KW-1185">Reference proteome</keyword>
<keyword evidence="4 6" id="KW-1133">Transmembrane helix</keyword>
<reference evidence="8" key="1">
    <citation type="journal article" date="2023" name="Mol. Phylogenet. Evol.">
        <title>Genome-scale phylogeny and comparative genomics of the fungal order Sordariales.</title>
        <authorList>
            <person name="Hensen N."/>
            <person name="Bonometti L."/>
            <person name="Westerberg I."/>
            <person name="Brannstrom I.O."/>
            <person name="Guillou S."/>
            <person name="Cros-Aarteil S."/>
            <person name="Calhoun S."/>
            <person name="Haridas S."/>
            <person name="Kuo A."/>
            <person name="Mondo S."/>
            <person name="Pangilinan J."/>
            <person name="Riley R."/>
            <person name="LaButti K."/>
            <person name="Andreopoulos B."/>
            <person name="Lipzen A."/>
            <person name="Chen C."/>
            <person name="Yan M."/>
            <person name="Daum C."/>
            <person name="Ng V."/>
            <person name="Clum A."/>
            <person name="Steindorff A."/>
            <person name="Ohm R.A."/>
            <person name="Martin F."/>
            <person name="Silar P."/>
            <person name="Natvig D.O."/>
            <person name="Lalanne C."/>
            <person name="Gautier V."/>
            <person name="Ament-Velasquez S.L."/>
            <person name="Kruys A."/>
            <person name="Hutchinson M.I."/>
            <person name="Powell A.J."/>
            <person name="Barry K."/>
            <person name="Miller A.N."/>
            <person name="Grigoriev I.V."/>
            <person name="Debuchy R."/>
            <person name="Gladieux P."/>
            <person name="Hiltunen Thoren M."/>
            <person name="Johannesson H."/>
        </authorList>
    </citation>
    <scope>NUCLEOTIDE SEQUENCE</scope>
    <source>
        <strain evidence="8">CBS 626.80</strain>
    </source>
</reference>
<dbReference type="Pfam" id="PF01061">
    <property type="entry name" value="ABC2_membrane"/>
    <property type="match status" value="1"/>
</dbReference>
<proteinExistence type="predicted"/>
<dbReference type="Proteomes" id="UP001303222">
    <property type="component" value="Unassembled WGS sequence"/>
</dbReference>
<feature type="transmembrane region" description="Helical" evidence="6">
    <location>
        <begin position="20"/>
        <end position="41"/>
    </location>
</feature>
<dbReference type="InterPro" id="IPR013525">
    <property type="entry name" value="ABC2_TM"/>
</dbReference>
<dbReference type="PANTHER" id="PTHR19241">
    <property type="entry name" value="ATP-BINDING CASSETTE TRANSPORTER"/>
    <property type="match status" value="1"/>
</dbReference>
<sequence>MQVKACTVRAYHRIRGDRTAIFTMMLANLVLALIIGSIFYGNPNATAGFAGKGSVLFMAILLNALTAITEINALYAQRAMVEKHASFAFYHPACEAAAGIVADIPINILVYFLAGLRRGPGQFFLYFIVSYLSTFQAPLDPKSLVDPPTDTFT</sequence>
<accession>A0AAN6SB97</accession>
<evidence type="ECO:0000256" key="3">
    <source>
        <dbReference type="ARBA" id="ARBA00022692"/>
    </source>
</evidence>
<evidence type="ECO:0000256" key="2">
    <source>
        <dbReference type="ARBA" id="ARBA00022448"/>
    </source>
</evidence>
<name>A0AAN6SB97_9PEZI</name>
<dbReference type="AlphaFoldDB" id="A0AAN6SB97"/>
<dbReference type="GO" id="GO:0140359">
    <property type="term" value="F:ABC-type transporter activity"/>
    <property type="evidence" value="ECO:0007669"/>
    <property type="project" value="InterPro"/>
</dbReference>
<reference evidence="8" key="2">
    <citation type="submission" date="2023-06" db="EMBL/GenBank/DDBJ databases">
        <authorList>
            <consortium name="Lawrence Berkeley National Laboratory"/>
            <person name="Mondo S.J."/>
            <person name="Hensen N."/>
            <person name="Bonometti L."/>
            <person name="Westerberg I."/>
            <person name="Brannstrom I.O."/>
            <person name="Guillou S."/>
            <person name="Cros-Aarteil S."/>
            <person name="Calhoun S."/>
            <person name="Haridas S."/>
            <person name="Kuo A."/>
            <person name="Pangilinan J."/>
            <person name="Riley R."/>
            <person name="Labutti K."/>
            <person name="Andreopoulos B."/>
            <person name="Lipzen A."/>
            <person name="Chen C."/>
            <person name="Yanf M."/>
            <person name="Daum C."/>
            <person name="Ng V."/>
            <person name="Clum A."/>
            <person name="Steindorff A."/>
            <person name="Ohm R."/>
            <person name="Martin F."/>
            <person name="Silar P."/>
            <person name="Natvig D."/>
            <person name="Lalanne C."/>
            <person name="Gautier V."/>
            <person name="Ament-Velasquez S.L."/>
            <person name="Kruys A."/>
            <person name="Hutchinson M.I."/>
            <person name="Powell A.J."/>
            <person name="Barry K."/>
            <person name="Miller A.N."/>
            <person name="Grigoriev I.V."/>
            <person name="Debuchy R."/>
            <person name="Gladieux P."/>
            <person name="Thoren M.H."/>
            <person name="Johannesson H."/>
        </authorList>
    </citation>
    <scope>NUCLEOTIDE SEQUENCE</scope>
    <source>
        <strain evidence="8">CBS 626.80</strain>
    </source>
</reference>
<keyword evidence="3 6" id="KW-0812">Transmembrane</keyword>
<protein>
    <submittedName>
        <fullName evidence="8">ABC-2 type transporter</fullName>
    </submittedName>
</protein>